<dbReference type="FunFam" id="2.60.40.10:FF:000309">
    <property type="entry name" value="Fibronectin type III domain containing 3B"/>
    <property type="match status" value="1"/>
</dbReference>
<dbReference type="InterPro" id="IPR003961">
    <property type="entry name" value="FN3_dom"/>
</dbReference>
<dbReference type="Proteomes" id="UP000008672">
    <property type="component" value="Unassembled WGS sequence"/>
</dbReference>
<keyword evidence="2 8" id="KW-0812">Transmembrane</keyword>
<reference evidence="10" key="2">
    <citation type="submission" date="2025-08" db="UniProtKB">
        <authorList>
            <consortium name="Ensembl"/>
        </authorList>
    </citation>
    <scope>IDENTIFICATION</scope>
</reference>
<dbReference type="Gene3D" id="2.60.40.10">
    <property type="entry name" value="Immunoglobulins"/>
    <property type="match status" value="9"/>
</dbReference>
<feature type="domain" description="Fibronectin type-III" evidence="9">
    <location>
        <begin position="769"/>
        <end position="862"/>
    </location>
</feature>
<dbReference type="GO" id="GO:0016020">
    <property type="term" value="C:membrane"/>
    <property type="evidence" value="ECO:0007669"/>
    <property type="project" value="UniProtKB-SubCell"/>
</dbReference>
<evidence type="ECO:0000256" key="6">
    <source>
        <dbReference type="ARBA" id="ARBA00038207"/>
    </source>
</evidence>
<reference evidence="10" key="3">
    <citation type="submission" date="2025-09" db="UniProtKB">
        <authorList>
            <consortium name="Ensembl"/>
        </authorList>
    </citation>
    <scope>IDENTIFICATION</scope>
</reference>
<dbReference type="PANTHER" id="PTHR24099">
    <property type="entry name" value="E3 UBIQUITIN-PROTEIN LIGASE TRIM36-RELATED"/>
    <property type="match status" value="1"/>
</dbReference>
<feature type="transmembrane region" description="Helical" evidence="8">
    <location>
        <begin position="1186"/>
        <end position="1210"/>
    </location>
</feature>
<organism evidence="10 11">
    <name type="scientific">Latimeria chalumnae</name>
    <name type="common">Coelacanth</name>
    <dbReference type="NCBI Taxonomy" id="7897"/>
    <lineage>
        <taxon>Eukaryota</taxon>
        <taxon>Metazoa</taxon>
        <taxon>Chordata</taxon>
        <taxon>Craniata</taxon>
        <taxon>Vertebrata</taxon>
        <taxon>Euteleostomi</taxon>
        <taxon>Coelacanthiformes</taxon>
        <taxon>Coelacanthidae</taxon>
        <taxon>Latimeria</taxon>
    </lineage>
</organism>
<dbReference type="PANTHER" id="PTHR24099:SF14">
    <property type="entry name" value="FIBRONECTIN TYPE III DOMAIN CONTAINING 3C2-RELATED"/>
    <property type="match status" value="1"/>
</dbReference>
<dbReference type="EMBL" id="AFYH01200863">
    <property type="status" value="NOT_ANNOTATED_CDS"/>
    <property type="molecule type" value="Genomic_DNA"/>
</dbReference>
<protein>
    <recommendedName>
        <fullName evidence="9">Fibronectin type-III domain-containing protein</fullName>
    </recommendedName>
</protein>
<evidence type="ECO:0000256" key="5">
    <source>
        <dbReference type="ARBA" id="ARBA00023136"/>
    </source>
</evidence>
<evidence type="ECO:0000313" key="10">
    <source>
        <dbReference type="Ensembl" id="ENSLACP00000007898.1"/>
    </source>
</evidence>
<dbReference type="SMART" id="SM00060">
    <property type="entry name" value="FN3"/>
    <property type="match status" value="9"/>
</dbReference>
<dbReference type="FunFam" id="2.60.40.10:FF:000180">
    <property type="entry name" value="Fibronectin type III domain containing 3A"/>
    <property type="match status" value="1"/>
</dbReference>
<dbReference type="OMA" id="EWGQTEG"/>
<dbReference type="InParanoid" id="H3AE27"/>
<feature type="region of interest" description="Disordered" evidence="7">
    <location>
        <begin position="187"/>
        <end position="222"/>
    </location>
</feature>
<dbReference type="InterPro" id="IPR013783">
    <property type="entry name" value="Ig-like_fold"/>
</dbReference>
<keyword evidence="3" id="KW-0677">Repeat</keyword>
<evidence type="ECO:0000256" key="3">
    <source>
        <dbReference type="ARBA" id="ARBA00022737"/>
    </source>
</evidence>
<dbReference type="Pfam" id="PF00041">
    <property type="entry name" value="fn3"/>
    <property type="match status" value="6"/>
</dbReference>
<keyword evidence="4 8" id="KW-1133">Transmembrane helix</keyword>
<sequence>MIIPAMMADQPPPLEATPLLNEVALLPHIVNGDNSQQVILVQVNPGETFTIRTEDGHIQCIQGPAHVPMVSPNGSVPPIFVPHGYISQVVEENGVRKVVVLPHSTEFHPSVHPPPPHVPHYMHPHPHPALLPHPPHPVYPPVPATGEIPPQYVHQHPPPPHVYTEQVVVTKPRSHGRTHFIHRDERTVKMQEHLRKRLKDKQAGGHNKNSPPPSPHKSHNNFNVDVQNGCGRGHHVTGGPVKQKPINRMRGSPPADAGGVCFSLPDSNTELKHLQDLLSNISKPVVSDIQARSARISWSLLLTSQNGENHSSNIPATLMYEAVISNSGKNGKFKSVYFREEASVTLSDLRPATDYHVKVSAMCNSVKGSASELVNFTTESSEPDIPAPPKLFSRTKNSLSLQWKAPNDNGSKITNYLLEWDEGKLGAFKECYFGHLKQYKLTKLFPFTRYTFKLAAKNDIGMSGFSEAVLFYTSGSVPPAPAPPQLVQAGVTWLSLEWCSPSGISSEESLTYVLEMEEESSGYGFKPKHNGEELSCTLKNLRRSTSYKFRVFACNIEGKSNPSQVVEYSTCPDKPGPPSKPSIKGKIHAHSLKVVWDSPKNNGGSEVTEYILEISETLSGSKWDVVYSDTVREYVCDHLKPGTWYRLRVYCINLGGQSQVSEILSVQTTAVPPGVCQPLRLSGRAKPKELTLRWAPPPVDGGSQVTEYAVEMAESEQGEHRQVYRGPELECTVNNLLPGRAYYFWIKAANKAGYGPVSEKSDISTAPGLPDQSCIPLLTCKAATCVLVNWESPACNGAEITEYRLEWGEVEGCMQALYSGSCLSYEVRGLVPAATYYCRVQAVNVVGAGLFSDVALVTTPVSVPAAVSILQELQEQHLEIPLLSPSSCLAIQWEEPSCHGSEIIGYNIEYGEKQLVSVGRVTSYILENLQAETTYRIRIQAVNDIGVGPFSHSIKAKTKSLPPDPPHLECVVFSHQSLKLKWGEGPSKALITNNTQFNLQMEDKYGRFVCIYSGPCHTYKVQRLNESTAYNFKIQAYSDVGEGALSEVYTFTTTKSPPPPLKAPKIQQLKDNLCEVTWEALQPMKGDPIVYTAQLVSGRDVEQYNQVYKGPETSFRFMTLEMNCEYRCRVCAGRRYQDVSGIQELCGPYSPYAVFSSQKQELVLYSANTTVEATKAKKKSLSDEQFAFLILVGFAVVAISFAVIIQHFVIK</sequence>
<dbReference type="Bgee" id="ENSLACG00000006990">
    <property type="expression patterns" value="Expressed in chordate pharynx and 6 other cell types or tissues"/>
</dbReference>
<reference evidence="11" key="1">
    <citation type="submission" date="2011-08" db="EMBL/GenBank/DDBJ databases">
        <title>The draft genome of Latimeria chalumnae.</title>
        <authorList>
            <person name="Di Palma F."/>
            <person name="Alfoldi J."/>
            <person name="Johnson J."/>
            <person name="Berlin A."/>
            <person name="Gnerre S."/>
            <person name="Jaffe D."/>
            <person name="MacCallum I."/>
            <person name="Young S."/>
            <person name="Walker B.J."/>
            <person name="Lander E."/>
            <person name="Lindblad-Toh K."/>
        </authorList>
    </citation>
    <scope>NUCLEOTIDE SEQUENCE [LARGE SCALE GENOMIC DNA]</scope>
    <source>
        <strain evidence="11">Wild caught</strain>
    </source>
</reference>
<feature type="domain" description="Fibronectin type-III" evidence="9">
    <location>
        <begin position="385"/>
        <end position="476"/>
    </location>
</feature>
<dbReference type="EMBL" id="AFYH01200861">
    <property type="status" value="NOT_ANNOTATED_CDS"/>
    <property type="molecule type" value="Genomic_DNA"/>
</dbReference>
<evidence type="ECO:0000256" key="2">
    <source>
        <dbReference type="ARBA" id="ARBA00022692"/>
    </source>
</evidence>
<dbReference type="EMBL" id="AFYH01200858">
    <property type="status" value="NOT_ANNOTATED_CDS"/>
    <property type="molecule type" value="Genomic_DNA"/>
</dbReference>
<dbReference type="STRING" id="7897.ENSLACP00000007898"/>
<dbReference type="GeneTree" id="ENSGT00940000163592"/>
<dbReference type="InterPro" id="IPR036116">
    <property type="entry name" value="FN3_sf"/>
</dbReference>
<dbReference type="FunFam" id="2.60.40.10:FF:000373">
    <property type="entry name" value="fibronectin type-III domain-containing protein 3A isoform X1"/>
    <property type="match status" value="1"/>
</dbReference>
<gene>
    <name evidence="10" type="primary">LOC102361473</name>
</gene>
<feature type="domain" description="Fibronectin type-III" evidence="9">
    <location>
        <begin position="675"/>
        <end position="768"/>
    </location>
</feature>
<feature type="domain" description="Fibronectin type-III" evidence="9">
    <location>
        <begin position="480"/>
        <end position="573"/>
    </location>
</feature>
<proteinExistence type="inferred from homology"/>
<feature type="domain" description="Fibronectin type-III" evidence="9">
    <location>
        <begin position="962"/>
        <end position="1057"/>
    </location>
</feature>
<evidence type="ECO:0000256" key="8">
    <source>
        <dbReference type="SAM" id="Phobius"/>
    </source>
</evidence>
<keyword evidence="5 8" id="KW-0472">Membrane</keyword>
<evidence type="ECO:0000313" key="11">
    <source>
        <dbReference type="Proteomes" id="UP000008672"/>
    </source>
</evidence>
<name>H3AE27_LATCH</name>
<feature type="domain" description="Fibronectin type-III" evidence="9">
    <location>
        <begin position="577"/>
        <end position="672"/>
    </location>
</feature>
<evidence type="ECO:0000256" key="4">
    <source>
        <dbReference type="ARBA" id="ARBA00022989"/>
    </source>
</evidence>
<accession>H3AE27</accession>
<dbReference type="EMBL" id="AFYH01200860">
    <property type="status" value="NOT_ANNOTATED_CDS"/>
    <property type="molecule type" value="Genomic_DNA"/>
</dbReference>
<comment type="similarity">
    <text evidence="6">Belongs to the FNDC3 family.</text>
</comment>
<dbReference type="EMBL" id="AFYH01200865">
    <property type="status" value="NOT_ANNOTATED_CDS"/>
    <property type="molecule type" value="Genomic_DNA"/>
</dbReference>
<dbReference type="SUPFAM" id="SSF49265">
    <property type="entry name" value="Fibronectin type III"/>
    <property type="match status" value="6"/>
</dbReference>
<dbReference type="EMBL" id="AFYH01200862">
    <property type="status" value="NOT_ANNOTATED_CDS"/>
    <property type="molecule type" value="Genomic_DNA"/>
</dbReference>
<dbReference type="InterPro" id="IPR050617">
    <property type="entry name" value="E3_ligase_FN3/SPRY"/>
</dbReference>
<dbReference type="FunFam" id="2.60.40.10:FF:000366">
    <property type="entry name" value="fibronectin type-III domain-containing protein 3A isoform X1"/>
    <property type="match status" value="1"/>
</dbReference>
<dbReference type="Ensembl" id="ENSLACT00000007964.1">
    <property type="protein sequence ID" value="ENSLACP00000007898.1"/>
    <property type="gene ID" value="ENSLACG00000006990.1"/>
</dbReference>
<dbReference type="EMBL" id="AFYH01200859">
    <property type="status" value="NOT_ANNOTATED_CDS"/>
    <property type="molecule type" value="Genomic_DNA"/>
</dbReference>
<feature type="domain" description="Fibronectin type-III" evidence="9">
    <location>
        <begin position="280"/>
        <end position="381"/>
    </location>
</feature>
<dbReference type="PRINTS" id="PR00014">
    <property type="entry name" value="FNTYPEIII"/>
</dbReference>
<evidence type="ECO:0000259" key="9">
    <source>
        <dbReference type="PROSITE" id="PS50853"/>
    </source>
</evidence>
<dbReference type="PROSITE" id="PS50853">
    <property type="entry name" value="FN3"/>
    <property type="match status" value="8"/>
</dbReference>
<dbReference type="CDD" id="cd00063">
    <property type="entry name" value="FN3"/>
    <property type="match status" value="8"/>
</dbReference>
<dbReference type="AlphaFoldDB" id="H3AE27"/>
<evidence type="ECO:0000256" key="7">
    <source>
        <dbReference type="SAM" id="MobiDB-lite"/>
    </source>
</evidence>
<comment type="subcellular location">
    <subcellularLocation>
        <location evidence="1">Membrane</location>
        <topology evidence="1">Single-pass membrane protein</topology>
    </subcellularLocation>
</comment>
<dbReference type="EMBL" id="AFYH01200864">
    <property type="status" value="NOT_ANNOTATED_CDS"/>
    <property type="molecule type" value="Genomic_DNA"/>
</dbReference>
<dbReference type="eggNOG" id="ENOG502QRT8">
    <property type="taxonomic scope" value="Eukaryota"/>
</dbReference>
<feature type="domain" description="Fibronectin type-III" evidence="9">
    <location>
        <begin position="874"/>
        <end position="961"/>
    </location>
</feature>
<keyword evidence="11" id="KW-1185">Reference proteome</keyword>
<evidence type="ECO:0000256" key="1">
    <source>
        <dbReference type="ARBA" id="ARBA00004167"/>
    </source>
</evidence>
<dbReference type="FunFam" id="2.60.40.10:FF:001846">
    <property type="entry name" value="Uncharacterized protein, isoform E"/>
    <property type="match status" value="1"/>
</dbReference>